<evidence type="ECO:0000256" key="2">
    <source>
        <dbReference type="ARBA" id="ARBA00023239"/>
    </source>
</evidence>
<sequence>MTQKDVALKRHPLNRPPIEGVIALLFTPFSKETKRIDLKSLRREVDFVLDAGVSAVVACGKAGEFESMTPGESEQVLDCVLKHVGGRVPVGMGIISVDLDRGKETAETAAQTGADFAMVKKFSKKNLPEFFGEITERIPVMLYDQTNEGNLDVETEFLPLVREFNQIIAAKISGNVYSFGHIKEEVPDIPLICGWDVFSLMAYLSGSDGVVAGSASFMPDREVELHRLAQAKLWDEARKLFYDEMLPFISFATPDPYAFSVSKLVLHWLGIFDSPLTRPPYANAPDWMQEELRILALRMGLTN</sequence>
<dbReference type="SUPFAM" id="SSF51569">
    <property type="entry name" value="Aldolase"/>
    <property type="match status" value="1"/>
</dbReference>
<feature type="active site" description="Schiff-base intermediate with substrate" evidence="4">
    <location>
        <position position="171"/>
    </location>
</feature>
<dbReference type="AlphaFoldDB" id="A0A2Z4AMU7"/>
<dbReference type="KEGG" id="mtar:DF168_01765"/>
<dbReference type="PANTHER" id="PTHR12128:SF66">
    <property type="entry name" value="4-HYDROXY-2-OXOGLUTARATE ALDOLASE, MITOCHONDRIAL"/>
    <property type="match status" value="1"/>
</dbReference>
<dbReference type="GO" id="GO:0047440">
    <property type="term" value="F:2-dehydro-3-deoxy-D-pentonate aldolase activity"/>
    <property type="evidence" value="ECO:0007669"/>
    <property type="project" value="UniProtKB-EC"/>
</dbReference>
<protein>
    <submittedName>
        <fullName evidence="6">Putative 2-dehydro-3-deoxy-D-pentonate aldolase YjhH</fullName>
        <ecNumber evidence="6">4.1.2.28</ecNumber>
    </submittedName>
</protein>
<name>A0A2Z4AMU7_9BACT</name>
<feature type="binding site" evidence="5">
    <location>
        <position position="211"/>
    </location>
    <ligand>
        <name>pyruvate</name>
        <dbReference type="ChEBI" id="CHEBI:15361"/>
    </ligand>
</feature>
<evidence type="ECO:0000256" key="5">
    <source>
        <dbReference type="PIRSR" id="PIRSR001365-2"/>
    </source>
</evidence>
<evidence type="ECO:0000256" key="1">
    <source>
        <dbReference type="ARBA" id="ARBA00007592"/>
    </source>
</evidence>
<reference evidence="6 7" key="1">
    <citation type="submission" date="2018-06" db="EMBL/GenBank/DDBJ databases">
        <title>Draft Genome Sequence of a Novel Marine Bacterium Related to the Verrucomicrobia.</title>
        <authorList>
            <person name="Vosseberg J."/>
            <person name="Martijn J."/>
            <person name="Ettema T.J.G."/>
        </authorList>
    </citation>
    <scope>NUCLEOTIDE SEQUENCE [LARGE SCALE GENOMIC DNA]</scope>
    <source>
        <strain evidence="6">TARA_B100001123</strain>
    </source>
</reference>
<dbReference type="InterPro" id="IPR002220">
    <property type="entry name" value="DapA-like"/>
</dbReference>
<evidence type="ECO:0000313" key="6">
    <source>
        <dbReference type="EMBL" id="AWT60550.1"/>
    </source>
</evidence>
<feature type="active site" description="Proton donor/acceptor" evidence="4">
    <location>
        <position position="143"/>
    </location>
</feature>
<gene>
    <name evidence="6" type="primary">yjhH</name>
    <name evidence="6" type="ORF">DF168_01765</name>
</gene>
<comment type="similarity">
    <text evidence="1 3">Belongs to the DapA family.</text>
</comment>
<dbReference type="Proteomes" id="UP000247465">
    <property type="component" value="Chromosome"/>
</dbReference>
<accession>A0A2Z4AMU7</accession>
<evidence type="ECO:0000313" key="7">
    <source>
        <dbReference type="Proteomes" id="UP000247465"/>
    </source>
</evidence>
<proteinExistence type="inferred from homology"/>
<dbReference type="CDD" id="cd00408">
    <property type="entry name" value="DHDPS-like"/>
    <property type="match status" value="1"/>
</dbReference>
<evidence type="ECO:0000256" key="3">
    <source>
        <dbReference type="PIRNR" id="PIRNR001365"/>
    </source>
</evidence>
<evidence type="ECO:0000256" key="4">
    <source>
        <dbReference type="PIRSR" id="PIRSR001365-1"/>
    </source>
</evidence>
<dbReference type="Pfam" id="PF00701">
    <property type="entry name" value="DHDPS"/>
    <property type="match status" value="1"/>
</dbReference>
<dbReference type="EC" id="4.1.2.28" evidence="6"/>
<dbReference type="PIRSF" id="PIRSF001365">
    <property type="entry name" value="DHDPS"/>
    <property type="match status" value="1"/>
</dbReference>
<dbReference type="EMBL" id="CP029803">
    <property type="protein sequence ID" value="AWT60550.1"/>
    <property type="molecule type" value="Genomic_DNA"/>
</dbReference>
<dbReference type="GO" id="GO:0008840">
    <property type="term" value="F:4-hydroxy-tetrahydrodipicolinate synthase activity"/>
    <property type="evidence" value="ECO:0007669"/>
    <property type="project" value="TreeGrafter"/>
</dbReference>
<keyword evidence="2 3" id="KW-0456">Lyase</keyword>
<dbReference type="PANTHER" id="PTHR12128">
    <property type="entry name" value="DIHYDRODIPICOLINATE SYNTHASE"/>
    <property type="match status" value="1"/>
</dbReference>
<dbReference type="SMART" id="SM01130">
    <property type="entry name" value="DHDPS"/>
    <property type="match status" value="1"/>
</dbReference>
<dbReference type="InterPro" id="IPR013785">
    <property type="entry name" value="Aldolase_TIM"/>
</dbReference>
<dbReference type="Gene3D" id="3.20.20.70">
    <property type="entry name" value="Aldolase class I"/>
    <property type="match status" value="1"/>
</dbReference>
<organism evidence="6 7">
    <name type="scientific">Candidatus Moanibacter tarae</name>
    <dbReference type="NCBI Taxonomy" id="2200854"/>
    <lineage>
        <taxon>Bacteria</taxon>
        <taxon>Pseudomonadati</taxon>
        <taxon>Verrucomicrobiota</taxon>
        <taxon>Opitutia</taxon>
        <taxon>Puniceicoccales</taxon>
        <taxon>Puniceicoccales incertae sedis</taxon>
        <taxon>Candidatus Moanibacter</taxon>
    </lineage>
</organism>